<feature type="region of interest" description="Disordered" evidence="23">
    <location>
        <begin position="1"/>
        <end position="54"/>
    </location>
</feature>
<evidence type="ECO:0000259" key="24">
    <source>
        <dbReference type="PROSITE" id="PS51085"/>
    </source>
</evidence>
<dbReference type="InterPro" id="IPR009051">
    <property type="entry name" value="Helical_ferredxn"/>
</dbReference>
<evidence type="ECO:0000256" key="12">
    <source>
        <dbReference type="ARBA" id="ARBA00023002"/>
    </source>
</evidence>
<evidence type="ECO:0000256" key="23">
    <source>
        <dbReference type="SAM" id="MobiDB-lite"/>
    </source>
</evidence>
<evidence type="ECO:0000256" key="9">
    <source>
        <dbReference type="ARBA" id="ARBA00022723"/>
    </source>
</evidence>
<evidence type="ECO:0000259" key="25">
    <source>
        <dbReference type="PROSITE" id="PS51379"/>
    </source>
</evidence>
<dbReference type="PROSITE" id="PS51085">
    <property type="entry name" value="2FE2S_FER_2"/>
    <property type="match status" value="1"/>
</dbReference>
<dbReference type="InterPro" id="IPR050573">
    <property type="entry name" value="SDH/FRD_Iron-Sulfur"/>
</dbReference>
<dbReference type="InterPro" id="IPR001041">
    <property type="entry name" value="2Fe-2S_ferredoxin-type"/>
</dbReference>
<dbReference type="Pfam" id="PF13534">
    <property type="entry name" value="Fer4_17"/>
    <property type="match status" value="1"/>
</dbReference>
<keyword evidence="16" id="KW-0472">Membrane</keyword>
<dbReference type="Ensembl" id="ENSACDT00005031250.1">
    <property type="protein sequence ID" value="ENSACDP00005026211.1"/>
    <property type="gene ID" value="ENSACDG00005018974.1"/>
</dbReference>
<comment type="function">
    <text evidence="22">Iron-sulfur protein (IP) subunit of succinate dehydrogenase (SDH) that is involved in complex II of the mitochondrial electron transport chain and is responsible for transferring electrons from succinate to ubiquinone (coenzyme Q).</text>
</comment>
<keyword evidence="7" id="KW-0816">Tricarboxylic acid cycle</keyword>
<dbReference type="SUPFAM" id="SSF46548">
    <property type="entry name" value="alpha-helical ferredoxin"/>
    <property type="match status" value="1"/>
</dbReference>
<evidence type="ECO:0000256" key="20">
    <source>
        <dbReference type="ARBA" id="ARBA00048512"/>
    </source>
</evidence>
<dbReference type="AlphaFoldDB" id="A0A8B9ES40"/>
<evidence type="ECO:0000256" key="3">
    <source>
        <dbReference type="ARBA" id="ARBA00009433"/>
    </source>
</evidence>
<evidence type="ECO:0000256" key="22">
    <source>
        <dbReference type="RuleBase" id="RU361237"/>
    </source>
</evidence>
<evidence type="ECO:0000256" key="17">
    <source>
        <dbReference type="ARBA" id="ARBA00023291"/>
    </source>
</evidence>
<evidence type="ECO:0000256" key="18">
    <source>
        <dbReference type="ARBA" id="ARBA00046167"/>
    </source>
</evidence>
<evidence type="ECO:0000256" key="16">
    <source>
        <dbReference type="ARBA" id="ARBA00023136"/>
    </source>
</evidence>
<name>A0A8B9ES40_ANSCY</name>
<dbReference type="GO" id="GO:0006099">
    <property type="term" value="P:tricarboxylic acid cycle"/>
    <property type="evidence" value="ECO:0007669"/>
    <property type="project" value="UniProtKB-UniPathway"/>
</dbReference>
<keyword evidence="11" id="KW-0809">Transit peptide</keyword>
<dbReference type="PANTHER" id="PTHR11921">
    <property type="entry name" value="SUCCINATE DEHYDROGENASE IRON-SULFUR PROTEIN"/>
    <property type="match status" value="1"/>
</dbReference>
<comment type="catalytic activity">
    <reaction evidence="19">
        <text>(R)-malate + a quinone = enol-oxaloacetate + a quinol</text>
        <dbReference type="Rhea" id="RHEA:79827"/>
        <dbReference type="ChEBI" id="CHEBI:15588"/>
        <dbReference type="ChEBI" id="CHEBI:17479"/>
        <dbReference type="ChEBI" id="CHEBI:24646"/>
        <dbReference type="ChEBI" id="CHEBI:132124"/>
    </reaction>
    <physiologicalReaction direction="left-to-right" evidence="19">
        <dbReference type="Rhea" id="RHEA:79828"/>
    </physiologicalReaction>
</comment>
<comment type="function">
    <text evidence="18">Iron-sulfur protein (IP) subunit of the succinate dehydrogenase complex (mitochondrial respiratory chain complex II), responsible for transferring electrons from succinate to ubiquinone (coenzyme Q). SDH also oxidizes malate to the non-canonical enol form of oxaloacetate, enol-oxaloacetate. Enol-oxaloacetate, which is a potent inhibitor of the succinate dehydrogenase activity, is further isomerized into keto-oxaloacetate.</text>
</comment>
<dbReference type="UniPathway" id="UPA00223">
    <property type="reaction ID" value="UER01006"/>
</dbReference>
<keyword evidence="8 22" id="KW-0001">2Fe-2S</keyword>
<keyword evidence="27" id="KW-1185">Reference proteome</keyword>
<reference evidence="26" key="1">
    <citation type="submission" date="2025-08" db="UniProtKB">
        <authorList>
            <consortium name="Ensembl"/>
        </authorList>
    </citation>
    <scope>IDENTIFICATION</scope>
</reference>
<feature type="compositionally biased region" description="Basic and acidic residues" evidence="23">
    <location>
        <begin position="1"/>
        <end position="25"/>
    </location>
</feature>
<keyword evidence="17 22" id="KW-0003">3Fe-4S</keyword>
<dbReference type="InterPro" id="IPR012675">
    <property type="entry name" value="Beta-grasp_dom_sf"/>
</dbReference>
<proteinExistence type="inferred from homology"/>
<evidence type="ECO:0000256" key="8">
    <source>
        <dbReference type="ARBA" id="ARBA00022714"/>
    </source>
</evidence>
<comment type="cofactor">
    <cofactor evidence="22">
        <name>[2Fe-2S] cluster</name>
        <dbReference type="ChEBI" id="CHEBI:190135"/>
    </cofactor>
    <text evidence="22">Binds 1 [2Fe-2S] cluster.</text>
</comment>
<dbReference type="GO" id="GO:0051538">
    <property type="term" value="F:3 iron, 4 sulfur cluster binding"/>
    <property type="evidence" value="ECO:0007669"/>
    <property type="project" value="UniProtKB-KW"/>
</dbReference>
<evidence type="ECO:0000256" key="13">
    <source>
        <dbReference type="ARBA" id="ARBA00023004"/>
    </source>
</evidence>
<comment type="similarity">
    <text evidence="3 22">Belongs to the succinate dehydrogenase/fumarate reductase iron-sulfur protein family.</text>
</comment>
<evidence type="ECO:0000256" key="7">
    <source>
        <dbReference type="ARBA" id="ARBA00022532"/>
    </source>
</evidence>
<evidence type="ECO:0000256" key="6">
    <source>
        <dbReference type="ARBA" id="ARBA00022485"/>
    </source>
</evidence>
<dbReference type="GO" id="GO:0022904">
    <property type="term" value="P:respiratory electron transport chain"/>
    <property type="evidence" value="ECO:0007669"/>
    <property type="project" value="TreeGrafter"/>
</dbReference>
<dbReference type="FunFam" id="1.10.1060.10:FF:000029">
    <property type="entry name" value="Succinate dehydrogenase [ubiquinone] iron-sulfur subunit, mitochondrial"/>
    <property type="match status" value="1"/>
</dbReference>
<evidence type="ECO:0000256" key="11">
    <source>
        <dbReference type="ARBA" id="ARBA00022946"/>
    </source>
</evidence>
<dbReference type="SUPFAM" id="SSF54292">
    <property type="entry name" value="2Fe-2S ferredoxin-like"/>
    <property type="match status" value="1"/>
</dbReference>
<evidence type="ECO:0000256" key="21">
    <source>
        <dbReference type="ARBA" id="ARBA00049220"/>
    </source>
</evidence>
<comment type="catalytic activity">
    <reaction evidence="21">
        <text>a quinone + succinate = fumarate + a quinol</text>
        <dbReference type="Rhea" id="RHEA:40523"/>
        <dbReference type="ChEBI" id="CHEBI:24646"/>
        <dbReference type="ChEBI" id="CHEBI:29806"/>
        <dbReference type="ChEBI" id="CHEBI:30031"/>
        <dbReference type="ChEBI" id="CHEBI:132124"/>
        <dbReference type="EC" id="1.3.5.1"/>
    </reaction>
</comment>
<dbReference type="InterPro" id="IPR025192">
    <property type="entry name" value="Succ_DH/fum_Rdtase_N"/>
</dbReference>
<evidence type="ECO:0000313" key="27">
    <source>
        <dbReference type="Proteomes" id="UP000694521"/>
    </source>
</evidence>
<keyword evidence="14 22" id="KW-0411">Iron-sulfur</keyword>
<dbReference type="InterPro" id="IPR017900">
    <property type="entry name" value="4Fe4S_Fe_S_CS"/>
</dbReference>
<dbReference type="Gene3D" id="3.10.20.30">
    <property type="match status" value="1"/>
</dbReference>
<evidence type="ECO:0000313" key="26">
    <source>
        <dbReference type="Ensembl" id="ENSACDP00005026211.1"/>
    </source>
</evidence>
<dbReference type="GO" id="GO:0046872">
    <property type="term" value="F:metal ion binding"/>
    <property type="evidence" value="ECO:0007669"/>
    <property type="project" value="UniProtKB-KW"/>
</dbReference>
<dbReference type="Proteomes" id="UP000694521">
    <property type="component" value="Unplaced"/>
</dbReference>
<keyword evidence="15 22" id="KW-0496">Mitochondrion</keyword>
<dbReference type="CDD" id="cd00207">
    <property type="entry name" value="fer2"/>
    <property type="match status" value="1"/>
</dbReference>
<dbReference type="InterPro" id="IPR017896">
    <property type="entry name" value="4Fe4S_Fe-S-bd"/>
</dbReference>
<evidence type="ECO:0000256" key="15">
    <source>
        <dbReference type="ARBA" id="ARBA00023128"/>
    </source>
</evidence>
<comment type="cofactor">
    <cofactor evidence="22">
        <name>[3Fe-4S] cluster</name>
        <dbReference type="ChEBI" id="CHEBI:21137"/>
    </cofactor>
    <text evidence="22">Binds 1 [3Fe-4S] cluster.</text>
</comment>
<accession>A0A8B9ES40</accession>
<dbReference type="GO" id="GO:0005743">
    <property type="term" value="C:mitochondrial inner membrane"/>
    <property type="evidence" value="ECO:0007669"/>
    <property type="project" value="UniProtKB-SubCell"/>
</dbReference>
<dbReference type="PANTHER" id="PTHR11921:SF29">
    <property type="entry name" value="SUCCINATE DEHYDROGENASE [UBIQUINONE] IRON-SULFUR SUBUNIT, MITOCHONDRIAL"/>
    <property type="match status" value="1"/>
</dbReference>
<dbReference type="PROSITE" id="PS51379">
    <property type="entry name" value="4FE4S_FER_2"/>
    <property type="match status" value="1"/>
</dbReference>
<sequence length="390" mass="43430">MGIQDEEGRTRLPMPKKGERGELAHRIPLSHRARHTQHGASPRAAATPKMAASTTPPTSLLLRAALFGGAGGSFRFRGGAEVRSAKMAAAVVGVSLRRGVPGRLLRAGPRLICRGAQTAAAAAPRVKKFSIYRWDPDKPGDKPRMQTYEVDLNKCGPMVLDALIKIKNELDSTLTFRRSCREGICGSCAMNIAGGNTLACTKRIDPDLGKITKIYPLPHMYVVKDLVPDLSNFYAQYKSIEPYLKKKDESKQGKEQYLQSIEDRQKLDGLYECILCACCSTSCPSYWWNGDKYLGPAVLMQAYRWMIDSRDDYTEERLAQLQDPFSLYRCHTIMNCTRTCPKVRKNHISCTIAVKQFPASRGHPIIPLEVLNSVLLQLQSSYHSATCSYL</sequence>
<evidence type="ECO:0000256" key="4">
    <source>
        <dbReference type="ARBA" id="ARBA00012792"/>
    </source>
</evidence>
<dbReference type="GO" id="GO:0009055">
    <property type="term" value="F:electron transfer activity"/>
    <property type="evidence" value="ECO:0007669"/>
    <property type="project" value="InterPro"/>
</dbReference>
<keyword evidence="10 22" id="KW-0999">Mitochondrion inner membrane</keyword>
<dbReference type="InterPro" id="IPR036010">
    <property type="entry name" value="2Fe-2S_ferredoxin-like_sf"/>
</dbReference>
<evidence type="ECO:0000256" key="2">
    <source>
        <dbReference type="ARBA" id="ARBA00004788"/>
    </source>
</evidence>
<dbReference type="PROSITE" id="PS00198">
    <property type="entry name" value="4FE4S_FER_1"/>
    <property type="match status" value="1"/>
</dbReference>
<evidence type="ECO:0000256" key="10">
    <source>
        <dbReference type="ARBA" id="ARBA00022792"/>
    </source>
</evidence>
<dbReference type="GO" id="GO:0051537">
    <property type="term" value="F:2 iron, 2 sulfur cluster binding"/>
    <property type="evidence" value="ECO:0007669"/>
    <property type="project" value="UniProtKB-KW"/>
</dbReference>
<evidence type="ECO:0000256" key="1">
    <source>
        <dbReference type="ARBA" id="ARBA00004443"/>
    </source>
</evidence>
<dbReference type="FunFam" id="3.10.20.30:FF:000007">
    <property type="entry name" value="Succinate dehydrogenase [ubiquinone] iron-sulfur subunit, mitochondrial"/>
    <property type="match status" value="1"/>
</dbReference>
<protein>
    <recommendedName>
        <fullName evidence="5 22">Succinate dehydrogenase [ubiquinone] iron-sulfur subunit, mitochondrial</fullName>
        <ecNumber evidence="4 22">1.3.5.1</ecNumber>
    </recommendedName>
</protein>
<comment type="subcellular location">
    <subcellularLocation>
        <location evidence="1 22">Mitochondrion inner membrane</location>
        <topology evidence="1 22">Peripheral membrane protein</topology>
        <orientation evidence="1 22">Matrix side</orientation>
    </subcellularLocation>
</comment>
<dbReference type="NCBIfam" id="TIGR00384">
    <property type="entry name" value="dhsB"/>
    <property type="match status" value="1"/>
</dbReference>
<dbReference type="NCBIfam" id="NF004616">
    <property type="entry name" value="PRK05950.1"/>
    <property type="match status" value="1"/>
</dbReference>
<reference evidence="26" key="2">
    <citation type="submission" date="2025-09" db="UniProtKB">
        <authorList>
            <consortium name="Ensembl"/>
        </authorList>
    </citation>
    <scope>IDENTIFICATION</scope>
</reference>
<dbReference type="Pfam" id="PF13085">
    <property type="entry name" value="Fer2_3"/>
    <property type="match status" value="1"/>
</dbReference>
<evidence type="ECO:0000256" key="5">
    <source>
        <dbReference type="ARBA" id="ARBA00016766"/>
    </source>
</evidence>
<dbReference type="EC" id="1.3.5.1" evidence="4 22"/>
<keyword evidence="9 22" id="KW-0479">Metal-binding</keyword>
<dbReference type="Gene3D" id="1.10.1060.10">
    <property type="entry name" value="Alpha-helical ferredoxin"/>
    <property type="match status" value="1"/>
</dbReference>
<dbReference type="GO" id="GO:0051539">
    <property type="term" value="F:4 iron, 4 sulfur cluster binding"/>
    <property type="evidence" value="ECO:0007669"/>
    <property type="project" value="UniProtKB-KW"/>
</dbReference>
<comment type="pathway">
    <text evidence="2 22">Carbohydrate metabolism; tricarboxylic acid cycle; fumarate from succinate (eukaryal route): step 1/1.</text>
</comment>
<feature type="compositionally biased region" description="Basic residues" evidence="23">
    <location>
        <begin position="28"/>
        <end position="37"/>
    </location>
</feature>
<dbReference type="InterPro" id="IPR004489">
    <property type="entry name" value="Succ_DH/fum_Rdtase_Fe-S"/>
</dbReference>
<keyword evidence="12" id="KW-0560">Oxidoreductase</keyword>
<dbReference type="GO" id="GO:0008177">
    <property type="term" value="F:succinate dehydrogenase (quinone) activity"/>
    <property type="evidence" value="ECO:0007669"/>
    <property type="project" value="UniProtKB-EC"/>
</dbReference>
<keyword evidence="13 22" id="KW-0408">Iron</keyword>
<feature type="domain" description="2Fe-2S ferredoxin-type" evidence="24">
    <location>
        <begin position="127"/>
        <end position="218"/>
    </location>
</feature>
<comment type="catalytic activity">
    <reaction evidence="20">
        <text>(S)-malate + a quinone = enol-oxaloacetate + a quinol</text>
        <dbReference type="Rhea" id="RHEA:79831"/>
        <dbReference type="ChEBI" id="CHEBI:15589"/>
        <dbReference type="ChEBI" id="CHEBI:17479"/>
        <dbReference type="ChEBI" id="CHEBI:24646"/>
        <dbReference type="ChEBI" id="CHEBI:132124"/>
    </reaction>
    <physiologicalReaction direction="left-to-right" evidence="20">
        <dbReference type="Rhea" id="RHEA:79832"/>
    </physiologicalReaction>
</comment>
<comment type="cofactor">
    <cofactor evidence="22">
        <name>[4Fe-4S] cluster</name>
        <dbReference type="ChEBI" id="CHEBI:49883"/>
    </cofactor>
    <text evidence="22">Binds 1 [4Fe-4S] cluster.</text>
</comment>
<evidence type="ECO:0000256" key="19">
    <source>
        <dbReference type="ARBA" id="ARBA00047404"/>
    </source>
</evidence>
<dbReference type="InterPro" id="IPR006058">
    <property type="entry name" value="2Fe2S_fd_BS"/>
</dbReference>
<dbReference type="PROSITE" id="PS00197">
    <property type="entry name" value="2FE2S_FER_1"/>
    <property type="match status" value="1"/>
</dbReference>
<evidence type="ECO:0000256" key="14">
    <source>
        <dbReference type="ARBA" id="ARBA00023014"/>
    </source>
</evidence>
<feature type="domain" description="4Fe-4S ferredoxin-type" evidence="25">
    <location>
        <begin position="263"/>
        <end position="293"/>
    </location>
</feature>
<organism evidence="26 27">
    <name type="scientific">Anser cygnoides</name>
    <name type="common">Swan goose</name>
    <dbReference type="NCBI Taxonomy" id="8845"/>
    <lineage>
        <taxon>Eukaryota</taxon>
        <taxon>Metazoa</taxon>
        <taxon>Chordata</taxon>
        <taxon>Craniata</taxon>
        <taxon>Vertebrata</taxon>
        <taxon>Euteleostomi</taxon>
        <taxon>Archelosauria</taxon>
        <taxon>Archosauria</taxon>
        <taxon>Dinosauria</taxon>
        <taxon>Saurischia</taxon>
        <taxon>Theropoda</taxon>
        <taxon>Coelurosauria</taxon>
        <taxon>Aves</taxon>
        <taxon>Neognathae</taxon>
        <taxon>Galloanserae</taxon>
        <taxon>Anseriformes</taxon>
        <taxon>Anatidae</taxon>
        <taxon>Anserinae</taxon>
        <taxon>Anser</taxon>
    </lineage>
</organism>
<keyword evidence="6 22" id="KW-0004">4Fe-4S</keyword>